<feature type="compositionally biased region" description="Basic and acidic residues" evidence="1">
    <location>
        <begin position="221"/>
        <end position="230"/>
    </location>
</feature>
<keyword evidence="3" id="KW-1185">Reference proteome</keyword>
<name>A0AA36MUZ9_9DINO</name>
<protein>
    <submittedName>
        <fullName evidence="2">Uncharacterized protein</fullName>
    </submittedName>
</protein>
<dbReference type="AlphaFoldDB" id="A0AA36MUZ9"/>
<evidence type="ECO:0000313" key="2">
    <source>
        <dbReference type="EMBL" id="CAJ1379938.1"/>
    </source>
</evidence>
<organism evidence="2 3">
    <name type="scientific">Effrenium voratum</name>
    <dbReference type="NCBI Taxonomy" id="2562239"/>
    <lineage>
        <taxon>Eukaryota</taxon>
        <taxon>Sar</taxon>
        <taxon>Alveolata</taxon>
        <taxon>Dinophyceae</taxon>
        <taxon>Suessiales</taxon>
        <taxon>Symbiodiniaceae</taxon>
        <taxon>Effrenium</taxon>
    </lineage>
</organism>
<proteinExistence type="predicted"/>
<dbReference type="EMBL" id="CAUJNA010000668">
    <property type="protein sequence ID" value="CAJ1379938.1"/>
    <property type="molecule type" value="Genomic_DNA"/>
</dbReference>
<feature type="compositionally biased region" description="Acidic residues" evidence="1">
    <location>
        <begin position="231"/>
        <end position="241"/>
    </location>
</feature>
<reference evidence="2" key="1">
    <citation type="submission" date="2023-08" db="EMBL/GenBank/DDBJ databases">
        <authorList>
            <person name="Chen Y."/>
            <person name="Shah S."/>
            <person name="Dougan E. K."/>
            <person name="Thang M."/>
            <person name="Chan C."/>
        </authorList>
    </citation>
    <scope>NUCLEOTIDE SEQUENCE</scope>
</reference>
<evidence type="ECO:0000256" key="1">
    <source>
        <dbReference type="SAM" id="MobiDB-lite"/>
    </source>
</evidence>
<accession>A0AA36MUZ9</accession>
<feature type="compositionally biased region" description="Low complexity" evidence="1">
    <location>
        <begin position="345"/>
        <end position="364"/>
    </location>
</feature>
<sequence>MDEVAQSARSWPLRPEPEHLFSLPFVGLVEALAQFLEQCNFRSAAAAIKAGALTETNRAVIGNKCGGSHKAQGNEKVPPFEVVLKRFRAHVDSCALLLAELEAIQPKNENNREAELLDNLLRKLMATGQCLSDEKLLNCIDNTLKSEVFPSVKEVHDKLETSDILNISDVETQRFWESIQKEMQPLPDPKSFVPEAQLAPAPAPAQAQAEVLEASSHYPPKRRDGPKEVWDADDQYHDDDDPGYRIREIYEAELLAELSHKMGSPKTTPEADELSCAVQAEGEATPANPQSPEPSGPSGDSMVEDAQTEVSLQTLGATPGSASREPRSASPTFGGAPDEPEEPTPSAARDAPSSAPKATASPAPEGVQTASDTAEADCKKPPQSPCQFKGW</sequence>
<dbReference type="Proteomes" id="UP001178507">
    <property type="component" value="Unassembled WGS sequence"/>
</dbReference>
<evidence type="ECO:0000313" key="3">
    <source>
        <dbReference type="Proteomes" id="UP001178507"/>
    </source>
</evidence>
<comment type="caution">
    <text evidence="2">The sequence shown here is derived from an EMBL/GenBank/DDBJ whole genome shotgun (WGS) entry which is preliminary data.</text>
</comment>
<gene>
    <name evidence="2" type="ORF">EVOR1521_LOCUS8022</name>
</gene>
<feature type="region of interest" description="Disordered" evidence="1">
    <location>
        <begin position="213"/>
        <end position="243"/>
    </location>
</feature>
<feature type="region of interest" description="Disordered" evidence="1">
    <location>
        <begin position="261"/>
        <end position="391"/>
    </location>
</feature>